<dbReference type="KEGG" id="pib:BBD41_15235"/>
<sequence>MKSPFPDKPVLRPEEMNAAFADAYNSGELRRLLALYEPGSIHVHPGGALETGLDSFRASLKELLQLGGTMTSTNIYCIPFENMALLRAHFTLHSTGPDGEPLLLQGHTSEIVRQQPEGHWLYLVDHPFGSGPLEDLPTIR</sequence>
<reference evidence="2" key="1">
    <citation type="submission" date="2016-08" db="EMBL/GenBank/DDBJ databases">
        <title>Complete Genome Seqeunce of Paenibacillus sp. nov. IHBB 9852 from high altitute lake of Indian trans-Himalayas.</title>
        <authorList>
            <person name="Kiran S."/>
            <person name="Swarnkar M.K."/>
            <person name="Rana A."/>
            <person name="Tewari R."/>
            <person name="Gulati A."/>
        </authorList>
    </citation>
    <scope>NUCLEOTIDE SEQUENCE [LARGE SCALE GENOMIC DNA]</scope>
    <source>
        <strain evidence="2">IHBB 9852</strain>
    </source>
</reference>
<name>A0A1B2E1I7_9BACL</name>
<dbReference type="Pfam" id="PF14534">
    <property type="entry name" value="DUF4440"/>
    <property type="match status" value="1"/>
</dbReference>
<feature type="domain" description="DUF4440" evidence="1">
    <location>
        <begin position="17"/>
        <end position="121"/>
    </location>
</feature>
<gene>
    <name evidence="2" type="ORF">BBD41_15235</name>
</gene>
<protein>
    <submittedName>
        <fullName evidence="2">DUF4440 domain-containing protein</fullName>
    </submittedName>
</protein>
<evidence type="ECO:0000259" key="1">
    <source>
        <dbReference type="Pfam" id="PF14534"/>
    </source>
</evidence>
<proteinExistence type="predicted"/>
<dbReference type="InterPro" id="IPR032710">
    <property type="entry name" value="NTF2-like_dom_sf"/>
</dbReference>
<organism evidence="2">
    <name type="scientific">Paenibacillus ihbetae</name>
    <dbReference type="NCBI Taxonomy" id="1870820"/>
    <lineage>
        <taxon>Bacteria</taxon>
        <taxon>Bacillati</taxon>
        <taxon>Bacillota</taxon>
        <taxon>Bacilli</taxon>
        <taxon>Bacillales</taxon>
        <taxon>Paenibacillaceae</taxon>
        <taxon>Paenibacillus</taxon>
    </lineage>
</organism>
<dbReference type="RefSeq" id="WP_099478090.1">
    <property type="nucleotide sequence ID" value="NZ_CP016809.1"/>
</dbReference>
<dbReference type="InterPro" id="IPR027843">
    <property type="entry name" value="DUF4440"/>
</dbReference>
<evidence type="ECO:0000313" key="2">
    <source>
        <dbReference type="EMBL" id="ANY73823.1"/>
    </source>
</evidence>
<dbReference type="CDD" id="cd00531">
    <property type="entry name" value="NTF2_like"/>
    <property type="match status" value="1"/>
</dbReference>
<dbReference type="EMBL" id="CP016809">
    <property type="protein sequence ID" value="ANY73823.1"/>
    <property type="molecule type" value="Genomic_DNA"/>
</dbReference>
<dbReference type="Gene3D" id="3.10.450.50">
    <property type="match status" value="1"/>
</dbReference>
<dbReference type="AlphaFoldDB" id="A0A1B2E1I7"/>
<accession>A0A1B2E1I7</accession>
<dbReference type="SUPFAM" id="SSF54427">
    <property type="entry name" value="NTF2-like"/>
    <property type="match status" value="1"/>
</dbReference>